<name>A0A2U3JW99_9BACT</name>
<proteinExistence type="predicted"/>
<organism evidence="2 3">
    <name type="scientific">Candidatus Sulfotelmatobacter kueseliae</name>
    <dbReference type="NCBI Taxonomy" id="2042962"/>
    <lineage>
        <taxon>Bacteria</taxon>
        <taxon>Pseudomonadati</taxon>
        <taxon>Acidobacteriota</taxon>
        <taxon>Terriglobia</taxon>
        <taxon>Terriglobales</taxon>
        <taxon>Candidatus Korobacteraceae</taxon>
        <taxon>Candidatus Sulfotelmatobacter</taxon>
    </lineage>
</organism>
<dbReference type="InterPro" id="IPR021362">
    <property type="entry name" value="DUF2834"/>
</dbReference>
<keyword evidence="1" id="KW-0472">Membrane</keyword>
<feature type="transmembrane region" description="Helical" evidence="1">
    <location>
        <begin position="7"/>
        <end position="27"/>
    </location>
</feature>
<dbReference type="Proteomes" id="UP000238701">
    <property type="component" value="Unassembled WGS sequence"/>
</dbReference>
<evidence type="ECO:0000313" key="2">
    <source>
        <dbReference type="EMBL" id="SPF31686.1"/>
    </source>
</evidence>
<gene>
    <name evidence="2" type="ORF">SBA1_100111</name>
</gene>
<keyword evidence="1" id="KW-1133">Transmembrane helix</keyword>
<protein>
    <recommendedName>
        <fullName evidence="4">DUF2834 domain-containing protein</fullName>
    </recommendedName>
</protein>
<feature type="transmembrane region" description="Helical" evidence="1">
    <location>
        <begin position="47"/>
        <end position="66"/>
    </location>
</feature>
<sequence>MKPKTLYLVLCLAGVLVPYWQFLPWVFQHGLNLGLFVRELFANGIGAFFGMDVVVSAVALIVFSRIEGARVGVRRRWLVVLAILTVGVSLGLPLFLYLRELALERKPEAA</sequence>
<accession>A0A2U3JW99</accession>
<feature type="transmembrane region" description="Helical" evidence="1">
    <location>
        <begin position="78"/>
        <end position="98"/>
    </location>
</feature>
<reference evidence="3" key="1">
    <citation type="submission" date="2018-02" db="EMBL/GenBank/DDBJ databases">
        <authorList>
            <person name="Hausmann B."/>
        </authorList>
    </citation>
    <scope>NUCLEOTIDE SEQUENCE [LARGE SCALE GENOMIC DNA]</scope>
    <source>
        <strain evidence="3">Peat soil MAG SbA1</strain>
    </source>
</reference>
<evidence type="ECO:0008006" key="4">
    <source>
        <dbReference type="Google" id="ProtNLM"/>
    </source>
</evidence>
<keyword evidence="1" id="KW-0812">Transmembrane</keyword>
<dbReference type="OrthoDB" id="2619901at2"/>
<evidence type="ECO:0000256" key="1">
    <source>
        <dbReference type="SAM" id="Phobius"/>
    </source>
</evidence>
<dbReference type="AlphaFoldDB" id="A0A2U3JW99"/>
<dbReference type="Pfam" id="PF11196">
    <property type="entry name" value="DUF2834"/>
    <property type="match status" value="1"/>
</dbReference>
<evidence type="ECO:0000313" key="3">
    <source>
        <dbReference type="Proteomes" id="UP000238701"/>
    </source>
</evidence>
<dbReference type="EMBL" id="OMOD01000002">
    <property type="protein sequence ID" value="SPF31686.1"/>
    <property type="molecule type" value="Genomic_DNA"/>
</dbReference>